<dbReference type="AlphaFoldDB" id="A0A2T2NS46"/>
<evidence type="ECO:0000256" key="1">
    <source>
        <dbReference type="SAM" id="MobiDB-lite"/>
    </source>
</evidence>
<keyword evidence="3" id="KW-1185">Reference proteome</keyword>
<evidence type="ECO:0000313" key="2">
    <source>
        <dbReference type="EMBL" id="PSN68265.1"/>
    </source>
</evidence>
<feature type="compositionally biased region" description="Basic residues" evidence="1">
    <location>
        <begin position="12"/>
        <end position="33"/>
    </location>
</feature>
<feature type="compositionally biased region" description="Polar residues" evidence="1">
    <location>
        <begin position="73"/>
        <end position="91"/>
    </location>
</feature>
<reference evidence="2 3" key="1">
    <citation type="journal article" date="2018" name="Front. Microbiol.">
        <title>Genome-Wide Analysis of Corynespora cassiicola Leaf Fall Disease Putative Effectors.</title>
        <authorList>
            <person name="Lopez D."/>
            <person name="Ribeiro S."/>
            <person name="Label P."/>
            <person name="Fumanal B."/>
            <person name="Venisse J.S."/>
            <person name="Kohler A."/>
            <person name="de Oliveira R.R."/>
            <person name="Labutti K."/>
            <person name="Lipzen A."/>
            <person name="Lail K."/>
            <person name="Bauer D."/>
            <person name="Ohm R.A."/>
            <person name="Barry K.W."/>
            <person name="Spatafora J."/>
            <person name="Grigoriev I.V."/>
            <person name="Martin F.M."/>
            <person name="Pujade-Renaud V."/>
        </authorList>
    </citation>
    <scope>NUCLEOTIDE SEQUENCE [LARGE SCALE GENOMIC DNA]</scope>
    <source>
        <strain evidence="2 3">Philippines</strain>
    </source>
</reference>
<feature type="compositionally biased region" description="Polar residues" evidence="1">
    <location>
        <begin position="44"/>
        <end position="55"/>
    </location>
</feature>
<protein>
    <submittedName>
        <fullName evidence="2">Uncharacterized protein</fullName>
    </submittedName>
</protein>
<gene>
    <name evidence="2" type="ORF">BS50DRAFT_359981</name>
</gene>
<dbReference type="Proteomes" id="UP000240883">
    <property type="component" value="Unassembled WGS sequence"/>
</dbReference>
<evidence type="ECO:0000313" key="3">
    <source>
        <dbReference type="Proteomes" id="UP000240883"/>
    </source>
</evidence>
<proteinExistence type="predicted"/>
<dbReference type="EMBL" id="KZ678134">
    <property type="protein sequence ID" value="PSN68265.1"/>
    <property type="molecule type" value="Genomic_DNA"/>
</dbReference>
<feature type="compositionally biased region" description="Basic residues" evidence="1">
    <location>
        <begin position="105"/>
        <end position="115"/>
    </location>
</feature>
<feature type="region of interest" description="Disordered" evidence="1">
    <location>
        <begin position="1"/>
        <end position="120"/>
    </location>
</feature>
<name>A0A2T2NS46_CORCC</name>
<accession>A0A2T2NS46</accession>
<sequence>MARLHEYIGGPRRTRTPPPRRRPPRIRKNHAHHTLNPQKPRAPQSANPQHGQQAQKILCAPPSPYIHEPRTLSKPQPSRSPDKATASTSAISPRAHCPRTLHLGRSGRKPHRRGPRERPEYHVVRNASGRAGLLRRRAVPRAVVSFAIAPRPPHRDCELHGVGEAVWGGLCRVSLCYCICASEGLGGEGVGEISEGVGVYEGYRRLSKGAESECGVVSRAFCRVELEKELEEVKGNVKVERVVNCEGFFGIDGERGWRARATKRWGGG</sequence>
<organism evidence="2 3">
    <name type="scientific">Corynespora cassiicola Philippines</name>
    <dbReference type="NCBI Taxonomy" id="1448308"/>
    <lineage>
        <taxon>Eukaryota</taxon>
        <taxon>Fungi</taxon>
        <taxon>Dikarya</taxon>
        <taxon>Ascomycota</taxon>
        <taxon>Pezizomycotina</taxon>
        <taxon>Dothideomycetes</taxon>
        <taxon>Pleosporomycetidae</taxon>
        <taxon>Pleosporales</taxon>
        <taxon>Corynesporascaceae</taxon>
        <taxon>Corynespora</taxon>
    </lineage>
</organism>